<reference evidence="1 2" key="1">
    <citation type="submission" date="2018-07" db="EMBL/GenBank/DDBJ databases">
        <title>Genomic and Epidemiologic Investigation of an Indolent Hospital Outbreak.</title>
        <authorList>
            <person name="Johnson R.C."/>
            <person name="Deming C."/>
            <person name="Conlan S."/>
            <person name="Zellmer C.J."/>
            <person name="Michelin A.V."/>
            <person name="Lee-Lin S."/>
            <person name="Thomas P.J."/>
            <person name="Park M."/>
            <person name="Weingarten R.A."/>
            <person name="Less J."/>
            <person name="Dekker J.P."/>
            <person name="Frank K.M."/>
            <person name="Musser K.A."/>
            <person name="Mcquiston J.R."/>
            <person name="Henderson D.K."/>
            <person name="Lau A.F."/>
            <person name="Palmore T.N."/>
            <person name="Segre J.A."/>
        </authorList>
    </citation>
    <scope>NUCLEOTIDE SEQUENCE [LARGE SCALE GENOMIC DNA]</scope>
    <source>
        <strain evidence="1 2">SK-CDC1_0717</strain>
    </source>
</reference>
<evidence type="ECO:0000313" key="2">
    <source>
        <dbReference type="Proteomes" id="UP000287746"/>
    </source>
</evidence>
<comment type="caution">
    <text evidence="1">The sequence shown here is derived from an EMBL/GenBank/DDBJ whole genome shotgun (WGS) entry which is preliminary data.</text>
</comment>
<name>A0A2M8WAZ4_9SPHN</name>
<evidence type="ECO:0000313" key="1">
    <source>
        <dbReference type="EMBL" id="RSY83931.1"/>
    </source>
</evidence>
<dbReference type="RefSeq" id="WP_125458874.1">
    <property type="nucleotide sequence ID" value="NZ_CP018820.1"/>
</dbReference>
<organism evidence="1 2">
    <name type="scientific">Sphingomonas koreensis</name>
    <dbReference type="NCBI Taxonomy" id="93064"/>
    <lineage>
        <taxon>Bacteria</taxon>
        <taxon>Pseudomonadati</taxon>
        <taxon>Pseudomonadota</taxon>
        <taxon>Alphaproteobacteria</taxon>
        <taxon>Sphingomonadales</taxon>
        <taxon>Sphingomonadaceae</taxon>
        <taxon>Sphingomonas</taxon>
    </lineage>
</organism>
<dbReference type="GeneID" id="44132580"/>
<sequence>MSAPLTHRLEVDRPRKLVILEIREMLGPEDAAWVGEELRAAVRSFGDAVGQHVTLYDGSAVPSLPTATIDMLRQTFDNPAVRAIWARKVAFVVKTATGRMQVKRLQQVRPDFGLFDDRDAAIAWLMEP</sequence>
<dbReference type="Proteomes" id="UP000287746">
    <property type="component" value="Unassembled WGS sequence"/>
</dbReference>
<accession>A0A2M8WAZ4</accession>
<dbReference type="EMBL" id="QQYZ01000010">
    <property type="protein sequence ID" value="RSY83931.1"/>
    <property type="molecule type" value="Genomic_DNA"/>
</dbReference>
<dbReference type="OrthoDB" id="7567792at2"/>
<proteinExistence type="predicted"/>
<dbReference type="AlphaFoldDB" id="A0A2M8WAZ4"/>
<protein>
    <submittedName>
        <fullName evidence="1">Uncharacterized protein</fullName>
    </submittedName>
</protein>
<gene>
    <name evidence="1" type="ORF">DAH66_12460</name>
</gene>